<dbReference type="Pfam" id="PF07963">
    <property type="entry name" value="N_methyl"/>
    <property type="match status" value="1"/>
</dbReference>
<organism evidence="2 3">
    <name type="scientific">Roseomonas indoligenes</name>
    <dbReference type="NCBI Taxonomy" id="2820811"/>
    <lineage>
        <taxon>Bacteria</taxon>
        <taxon>Pseudomonadati</taxon>
        <taxon>Pseudomonadota</taxon>
        <taxon>Alphaproteobacteria</taxon>
        <taxon>Acetobacterales</taxon>
        <taxon>Roseomonadaceae</taxon>
        <taxon>Roseomonas</taxon>
    </lineage>
</organism>
<comment type="caution">
    <text evidence="2">The sequence shown here is derived from an EMBL/GenBank/DDBJ whole genome shotgun (WGS) entry which is preliminary data.</text>
</comment>
<evidence type="ECO:0000313" key="3">
    <source>
        <dbReference type="Proteomes" id="UP000677537"/>
    </source>
</evidence>
<dbReference type="InterPro" id="IPR012902">
    <property type="entry name" value="N_methyl_site"/>
</dbReference>
<feature type="transmembrane region" description="Helical" evidence="1">
    <location>
        <begin position="15"/>
        <end position="35"/>
    </location>
</feature>
<evidence type="ECO:0000313" key="2">
    <source>
        <dbReference type="EMBL" id="MBP0494951.1"/>
    </source>
</evidence>
<keyword evidence="1" id="KW-0812">Transmembrane</keyword>
<sequence length="208" mass="22064">MRRPPPREEPVRDRGFTLLEVLVALVVLGFLMAGLTQGTRFGLRALDRQAARAATAGDLDAVDRVLRRLVEGMDAGNAREPPEVEGGRAALRMVTDLGAAAAALGDGAAEVALAAEGGRLVMRWRPARHVTPTAAAPTPRRAVLLEGVAGLQISYWGIPEGGGAPGWQGEWSGQALPGLVRFRLVFPAGSGRRWPDIVAAPRRERDGT</sequence>
<evidence type="ECO:0000256" key="1">
    <source>
        <dbReference type="SAM" id="Phobius"/>
    </source>
</evidence>
<dbReference type="NCBIfam" id="TIGR02532">
    <property type="entry name" value="IV_pilin_GFxxxE"/>
    <property type="match status" value="1"/>
</dbReference>
<dbReference type="Proteomes" id="UP000677537">
    <property type="component" value="Unassembled WGS sequence"/>
</dbReference>
<keyword evidence="3" id="KW-1185">Reference proteome</keyword>
<dbReference type="EMBL" id="JAGIZA010000013">
    <property type="protein sequence ID" value="MBP0494951.1"/>
    <property type="molecule type" value="Genomic_DNA"/>
</dbReference>
<protein>
    <submittedName>
        <fullName evidence="2">Prepilin-type N-terminal cleavage/methylation domain-containing protein</fullName>
    </submittedName>
</protein>
<accession>A0A940S5Z2</accession>
<dbReference type="AlphaFoldDB" id="A0A940S5Z2"/>
<keyword evidence="1" id="KW-1133">Transmembrane helix</keyword>
<keyword evidence="1" id="KW-0472">Membrane</keyword>
<gene>
    <name evidence="2" type="ORF">J5Y10_19370</name>
</gene>
<dbReference type="RefSeq" id="WP_209375749.1">
    <property type="nucleotide sequence ID" value="NZ_JAGIZA010000013.1"/>
</dbReference>
<name>A0A940S5Z2_9PROT</name>
<proteinExistence type="predicted"/>
<reference evidence="2" key="1">
    <citation type="submission" date="2021-03" db="EMBL/GenBank/DDBJ databases">
        <authorList>
            <person name="So Y."/>
        </authorList>
    </citation>
    <scope>NUCLEOTIDE SEQUENCE</scope>
    <source>
        <strain evidence="2">SG15</strain>
    </source>
</reference>